<evidence type="ECO:0000313" key="2">
    <source>
        <dbReference type="Proteomes" id="UP000014023"/>
    </source>
</evidence>
<dbReference type="AlphaFoldDB" id="A0A9W5Q333"/>
<name>A0A9W5Q333_BACCE</name>
<dbReference type="EMBL" id="AHFL01000022">
    <property type="protein sequence ID" value="EOO65759.1"/>
    <property type="molecule type" value="Genomic_DNA"/>
</dbReference>
<reference evidence="1 2" key="1">
    <citation type="submission" date="2012-12" db="EMBL/GenBank/DDBJ databases">
        <title>The Genome Sequence of Bacillus cereus VD196.</title>
        <authorList>
            <consortium name="The Broad Institute Genome Sequencing Platform"/>
            <consortium name="The Broad Institute Genome Sequencing Center for Infectious Disease"/>
            <person name="Feldgarden M."/>
            <person name="Van der Auwera G.A."/>
            <person name="Mahillon J."/>
            <person name="Duprez V."/>
            <person name="Timmery S."/>
            <person name="Mattelet C."/>
            <person name="Dierick K."/>
            <person name="Sun M."/>
            <person name="Yu Z."/>
            <person name="Zhu L."/>
            <person name="Hu X."/>
            <person name="Shank E.B."/>
            <person name="Swiecicka I."/>
            <person name="Hansen B.M."/>
            <person name="Andrup L."/>
            <person name="Walker B."/>
            <person name="Young S.K."/>
            <person name="Zeng Q."/>
            <person name="Gargeya S."/>
            <person name="Fitzgerald M."/>
            <person name="Haas B."/>
            <person name="Abouelleil A."/>
            <person name="Alvarado L."/>
            <person name="Arachchi H.M."/>
            <person name="Berlin A.M."/>
            <person name="Chapman S.B."/>
            <person name="Dewar J."/>
            <person name="Goldberg J."/>
            <person name="Griggs A."/>
            <person name="Gujja S."/>
            <person name="Hansen M."/>
            <person name="Howarth C."/>
            <person name="Imamovic A."/>
            <person name="Larimer J."/>
            <person name="McCowan C."/>
            <person name="Murphy C."/>
            <person name="Neiman D."/>
            <person name="Pearson M."/>
            <person name="Priest M."/>
            <person name="Roberts A."/>
            <person name="Saif S."/>
            <person name="Shea T."/>
            <person name="Sisk P."/>
            <person name="Sykes S."/>
            <person name="Wortman J."/>
            <person name="Nusbaum C."/>
            <person name="Birren B."/>
        </authorList>
    </citation>
    <scope>NUCLEOTIDE SEQUENCE [LARGE SCALE GENOMIC DNA]</scope>
    <source>
        <strain evidence="1 2">VD196</strain>
    </source>
</reference>
<dbReference type="Proteomes" id="UP000014023">
    <property type="component" value="Unassembled WGS sequence"/>
</dbReference>
<gene>
    <name evidence="1" type="ORF">IKE_03343</name>
</gene>
<dbReference type="RefSeq" id="WP_016125382.1">
    <property type="nucleotide sequence ID" value="NZ_KB976265.1"/>
</dbReference>
<proteinExistence type="predicted"/>
<evidence type="ECO:0000313" key="1">
    <source>
        <dbReference type="EMBL" id="EOO65759.1"/>
    </source>
</evidence>
<organism evidence="1 2">
    <name type="scientific">Bacillus cereus VD196</name>
    <dbReference type="NCBI Taxonomy" id="1053243"/>
    <lineage>
        <taxon>Bacteria</taxon>
        <taxon>Bacillati</taxon>
        <taxon>Bacillota</taxon>
        <taxon>Bacilli</taxon>
        <taxon>Bacillales</taxon>
        <taxon>Bacillaceae</taxon>
        <taxon>Bacillus</taxon>
        <taxon>Bacillus cereus group</taxon>
    </lineage>
</organism>
<accession>A0A9W5Q333</accession>
<comment type="caution">
    <text evidence="1">The sequence shown here is derived from an EMBL/GenBank/DDBJ whole genome shotgun (WGS) entry which is preliminary data.</text>
</comment>
<protein>
    <submittedName>
        <fullName evidence="1">Uncharacterized protein</fullName>
    </submittedName>
</protein>
<sequence>MQYSKEILDKIKQGDASILQGLPPFALLSLGLQLEQEAKDKAKDKTK</sequence>